<reference evidence="2" key="1">
    <citation type="submission" date="2020-01" db="EMBL/GenBank/DDBJ databases">
        <title>Phosphoaccumulans saitamaens gen. nov., sp. nov., a polyphosphate accumulating bacterium isolated from surface river water.</title>
        <authorList>
            <person name="Watanabe K."/>
            <person name="Suda W."/>
        </authorList>
    </citation>
    <scope>NUCLEOTIDE SEQUENCE [LARGE SCALE GENOMIC DNA]</scope>
    <source>
        <strain evidence="2">ICHIAU1</strain>
    </source>
</reference>
<proteinExistence type="predicted"/>
<sequence>MLHSIHSQVVRHMHLGTPSRSPMHLTLFVPDLLWPDHEHPQAFDFDQAPALARLLSLADLSITPYGASDSWESVLAHCFGFHDTQPPLGALRLLGQTATADVTQAYGRTLLCADPVNLDFIQQSLVLSPINAATLSREAVDALIKSLNDEFAGEGSFFSSDTLSQWYFAPLDTASHLPNLAACSRLLGRRIDADESRQVLGREGLHWLNRIQMCLNSHPVNDDRDRHGLPVINSIWPWGMGTLNSTGLNERPEFELAIGDNDLLRGLCIASNTPHADSAAPGTSCLLLDTRLANAIAQDDLDAWHVAINALVLTQIEPAMAQLQKGTLSSLTLIAPDAHGTYRWRLQADHKGLRPSWLQRLLGNTRQKPDLKHLIATWSR</sequence>
<organism evidence="1 2">
    <name type="scientific">Fluviibacter phosphoraccumulans</name>
    <dbReference type="NCBI Taxonomy" id="1751046"/>
    <lineage>
        <taxon>Bacteria</taxon>
        <taxon>Pseudomonadati</taxon>
        <taxon>Pseudomonadota</taxon>
        <taxon>Betaproteobacteria</taxon>
        <taxon>Rhodocyclales</taxon>
        <taxon>Fluviibacteraceae</taxon>
        <taxon>Fluviibacter</taxon>
    </lineage>
</organism>
<dbReference type="Proteomes" id="UP000463961">
    <property type="component" value="Chromosome"/>
</dbReference>
<evidence type="ECO:0000313" key="2">
    <source>
        <dbReference type="Proteomes" id="UP000463961"/>
    </source>
</evidence>
<dbReference type="RefSeq" id="WP_162071342.1">
    <property type="nucleotide sequence ID" value="NZ_AP022345.1"/>
</dbReference>
<dbReference type="EMBL" id="AP022345">
    <property type="protein sequence ID" value="BBU69688.1"/>
    <property type="molecule type" value="Genomic_DNA"/>
</dbReference>
<accession>A0A7R6RBI2</accession>
<gene>
    <name evidence="1" type="ORF">ICHIAU1_19710</name>
</gene>
<name>A0A7R6RBI2_9RHOO</name>
<evidence type="ECO:0000313" key="1">
    <source>
        <dbReference type="EMBL" id="BBU69688.1"/>
    </source>
</evidence>
<protein>
    <recommendedName>
        <fullName evidence="3">Phosphoglycerate mutase</fullName>
    </recommendedName>
</protein>
<dbReference type="AlphaFoldDB" id="A0A7R6RBI2"/>
<dbReference type="OrthoDB" id="5295974at2"/>
<evidence type="ECO:0008006" key="3">
    <source>
        <dbReference type="Google" id="ProtNLM"/>
    </source>
</evidence>
<keyword evidence="2" id="KW-1185">Reference proteome</keyword>